<keyword evidence="2" id="KW-0964">Secreted</keyword>
<evidence type="ECO:0000256" key="2">
    <source>
        <dbReference type="ARBA" id="ARBA00022525"/>
    </source>
</evidence>
<evidence type="ECO:0000256" key="6">
    <source>
        <dbReference type="ARBA" id="ARBA00023180"/>
    </source>
</evidence>
<proteinExistence type="predicted"/>
<dbReference type="FunCoup" id="A0A6P7H077">
    <property type="interactions" value="44"/>
</dbReference>
<evidence type="ECO:0000256" key="3">
    <source>
        <dbReference type="ARBA" id="ARBA00022729"/>
    </source>
</evidence>
<dbReference type="InterPro" id="IPR036056">
    <property type="entry name" value="Fibrinogen-like_C"/>
</dbReference>
<dbReference type="InParanoid" id="A0A6P7H077"/>
<dbReference type="SMART" id="SM00186">
    <property type="entry name" value="FBG"/>
    <property type="match status" value="1"/>
</dbReference>
<dbReference type="InterPro" id="IPR014716">
    <property type="entry name" value="Fibrinogen_a/b/g_C_1"/>
</dbReference>
<reference evidence="8" key="1">
    <citation type="submission" date="2025-08" db="UniProtKB">
        <authorList>
            <consortium name="RefSeq"/>
        </authorList>
    </citation>
    <scope>IDENTIFICATION</scope>
    <source>
        <tissue evidence="8">Whole insect</tissue>
    </source>
</reference>
<dbReference type="KEGG" id="dvv:114345205"/>
<gene>
    <name evidence="8" type="primary">LOC114345205</name>
</gene>
<evidence type="ECO:0000259" key="7">
    <source>
        <dbReference type="PROSITE" id="PS51406"/>
    </source>
</evidence>
<protein>
    <submittedName>
        <fullName evidence="8">Ficolin-2-like isoform X1</fullName>
    </submittedName>
</protein>
<organism evidence="8">
    <name type="scientific">Diabrotica virgifera virgifera</name>
    <name type="common">western corn rootworm</name>
    <dbReference type="NCBI Taxonomy" id="50390"/>
    <lineage>
        <taxon>Eukaryota</taxon>
        <taxon>Metazoa</taxon>
        <taxon>Ecdysozoa</taxon>
        <taxon>Arthropoda</taxon>
        <taxon>Hexapoda</taxon>
        <taxon>Insecta</taxon>
        <taxon>Pterygota</taxon>
        <taxon>Neoptera</taxon>
        <taxon>Endopterygota</taxon>
        <taxon>Coleoptera</taxon>
        <taxon>Polyphaga</taxon>
        <taxon>Cucujiformia</taxon>
        <taxon>Chrysomeloidea</taxon>
        <taxon>Chrysomelidae</taxon>
        <taxon>Galerucinae</taxon>
        <taxon>Diabroticina</taxon>
        <taxon>Diabroticites</taxon>
        <taxon>Diabrotica</taxon>
    </lineage>
</organism>
<dbReference type="CDD" id="cd00087">
    <property type="entry name" value="FReD"/>
    <property type="match status" value="1"/>
</dbReference>
<dbReference type="InterPro" id="IPR002181">
    <property type="entry name" value="Fibrinogen_a/b/g_C_dom"/>
</dbReference>
<dbReference type="PANTHER" id="PTHR47221">
    <property type="entry name" value="FIBRINOGEN ALPHA CHAIN"/>
    <property type="match status" value="1"/>
</dbReference>
<evidence type="ECO:0000256" key="5">
    <source>
        <dbReference type="ARBA" id="ARBA00023157"/>
    </source>
</evidence>
<name>A0A6P7H077_DIAVI</name>
<sequence length="370" mass="43389">MFLWYRIILVLVITYNFTNSAYLPKSVSLRKFHFLQDDQNANDYELIQNRGNNEHIATNDDPYFSLRNQIFNHKSKSKRSTQDKARVRVRSQQQTIDQLSDVIQTLSNNVQSIVSRHNEICTDLVGVSRPLECLPEDLRESSPNHESIARDCKDIQLRGENVSGIYEIRPENSSKSFKVLCDMEIREGGWIHIQKRFDGSEDFYRDWKDYKFGFGNLKGEFWIGLEQIYALTKHYPTELLIELNDRNNTKRYAHYLSFAIGPEIGGYNLTTIGGFTGDIPDAMKNHRFEKFSTRDFDQDQSNKSCAETFMGAWWYKKCFDSNLNGKFVNIKQPRIMRGKGISWLNVSYHDYYLSGSRMLLRPLHFFDLRL</sequence>
<evidence type="ECO:0000313" key="8">
    <source>
        <dbReference type="RefSeq" id="XP_028151827.1"/>
    </source>
</evidence>
<keyword evidence="5" id="KW-1015">Disulfide bond</keyword>
<keyword evidence="6" id="KW-0325">Glycoprotein</keyword>
<dbReference type="OrthoDB" id="6145874at2759"/>
<dbReference type="RefSeq" id="XP_028151827.1">
    <property type="nucleotide sequence ID" value="XM_028296026.1"/>
</dbReference>
<dbReference type="GO" id="GO:0005576">
    <property type="term" value="C:extracellular region"/>
    <property type="evidence" value="ECO:0007669"/>
    <property type="project" value="UniProtKB-SubCell"/>
</dbReference>
<dbReference type="InterPro" id="IPR020837">
    <property type="entry name" value="Fibrinogen_CS"/>
</dbReference>
<feature type="domain" description="Fibrinogen C-terminal" evidence="7">
    <location>
        <begin position="143"/>
        <end position="364"/>
    </location>
</feature>
<keyword evidence="4" id="KW-0175">Coiled coil</keyword>
<dbReference type="PROSITE" id="PS51406">
    <property type="entry name" value="FIBRINOGEN_C_2"/>
    <property type="match status" value="1"/>
</dbReference>
<dbReference type="PANTHER" id="PTHR47221:SF6">
    <property type="entry name" value="FIBRINOGEN ALPHA CHAIN"/>
    <property type="match status" value="1"/>
</dbReference>
<comment type="subcellular location">
    <subcellularLocation>
        <location evidence="1">Secreted</location>
    </subcellularLocation>
</comment>
<dbReference type="NCBIfam" id="NF040941">
    <property type="entry name" value="GGGWT_bact"/>
    <property type="match status" value="1"/>
</dbReference>
<evidence type="ECO:0000256" key="1">
    <source>
        <dbReference type="ARBA" id="ARBA00004613"/>
    </source>
</evidence>
<dbReference type="SUPFAM" id="SSF56496">
    <property type="entry name" value="Fibrinogen C-terminal domain-like"/>
    <property type="match status" value="1"/>
</dbReference>
<dbReference type="InterPro" id="IPR037579">
    <property type="entry name" value="FIB_ANG-like"/>
</dbReference>
<keyword evidence="3" id="KW-0732">Signal</keyword>
<dbReference type="AlphaFoldDB" id="A0A6P7H077"/>
<accession>A0A6P7H077</accession>
<dbReference type="Pfam" id="PF00147">
    <property type="entry name" value="Fibrinogen_C"/>
    <property type="match status" value="1"/>
</dbReference>
<dbReference type="PROSITE" id="PS00514">
    <property type="entry name" value="FIBRINOGEN_C_1"/>
    <property type="match status" value="1"/>
</dbReference>
<dbReference type="Gene3D" id="3.90.215.10">
    <property type="entry name" value="Gamma Fibrinogen, chain A, domain 1"/>
    <property type="match status" value="1"/>
</dbReference>
<evidence type="ECO:0000256" key="4">
    <source>
        <dbReference type="ARBA" id="ARBA00023054"/>
    </source>
</evidence>